<feature type="domain" description="Protein G-related albumin-binding (GA) module" evidence="3">
    <location>
        <begin position="1078"/>
        <end position="1107"/>
    </location>
</feature>
<evidence type="ECO:0000259" key="3">
    <source>
        <dbReference type="Pfam" id="PF01468"/>
    </source>
</evidence>
<dbReference type="Gene3D" id="1.20.120.1850">
    <property type="entry name" value="Ebh helix bundles repeating unit (S and A modules)"/>
    <property type="match status" value="1"/>
</dbReference>
<sequence length="1543" mass="173782">MNKATVDSLNEKIKNSIDALNGQERYNAEFARLNELSAATAKVKDNPKATDTASEISVDEIEFNNDTIPEDTKPVDLSITNRNEATGKLDLNYKYQSTKENLETVQSSKTYTLNNDNALSTLTEQERLDQLVQDQTVTKTVEFNGADKKSVAVSDLNKDNFTTGINPANNAKVIINTITPDPNDPRGAIVVYKLESTKDNLGDQKVVSSKNLTTKITGFMTSEEKEEKSNAASNFVGTADPLKQASEFVNNLSDVNISFDPNDNLDHSNETIVVKSIESWDDRTGTLVANFVVQSNKNGEVVTSELKTITINGYMTEEQRLNNLLNKAKNFEFNGDKPQNKTTVDEVKLSELSGYLRGRNDETGEFIDLNSENKVKLIIDEITQRDGQYGAISFKYHFLSTRTDIPNNDIVSKTRTYTLNLFQTDGEREKEESNAKNINDLDINVTKNKLASEYDANEITLSAKDPDFSVIDKEIIGYNDITGEIKLSYKLKNNQTNDESETKEIILSGFKTESQRLNELLDSLSKEDIDFNGTKKDQLPSVAPANNKNNYSYDETKKTDNKANIRINSITPDNQAGENTLNLKLISTKRQSELVSNWQIDNFVTPESNNKNLVIDEFRTEVDQDKIDQDIEKQRLNDLSATLDFPNKDKTIASAALKEKFTSNPNTFDNAKLVIDSITEINNEAGTLKVNYHFESTKDGMNKVISETHSQEFSGFKIPSKELNNINNLDASFNGDNSKLPSYFDNSTSEKTLPGTVEQDPDGIYNRVVKVTEVVNANDKDGNLTIKYVIVSTNKNDPSDTYASNEKEVEVPRFKTEAERLDELSSQVSYPGKEKTSPSEIDLNNITFTNNLEDANVELIPDSITKNDLTNSVTGKYKITSTKEGAEDVFVEKEFTISNFQSEVERLNKLVNSKEATKTVTYNDPSQEQRSVKASEFAAKENLFELISTNISTPELVVNKSKIEINPDDIVIDDEDGTITFKYHLVSTKDEFANADKAVKTSTTEGTLVLSGFSVDLEPRKNELINKINELVDSNNEGNPGLTREQADELINLINSDDTDSVAKFNELKKQADITVIKNDLAKLTHLNPKQRSDADSKINNQDLTAQEAKEIYNSYVEIDAKMEKLGELVDKYNKLISDSNNKKYTSANEETKTQFDNNLNYAKELLKSDKYNGSNEDLALEQVPFNLLDKLIGDVNTINSLDYDYEHLNNNSKFPKELIDNLSYLNDQEKQKYKDAIEPKETYSEGQAIYNYSVIVNNHKKGAIDYIDSLKYLNEAEKQVFKDKVIAANGEDFDLVDKIKNDAYEADLSVKKLIDAAKGDTKLTNDEINQIINNLHNLGVNNPNYNNLANELINYNDFADALERYRKDNVSSDTFLENERLLKEQIAKLAENNSYNQNNISEAAQALQDRLDLLKKDSQSEINLVHSLLDLRETTFKNEIAHDNLVNQNRYQNFAKNVANAKYFKLAIKGKATKEEIEILKAIAKSDASNVIYSALIKKLDAIKVYIPRKVTSFKWWLLVSLTLLTLGFWTFMLGRKKNKDL</sequence>
<evidence type="ECO:0000313" key="6">
    <source>
        <dbReference type="Proteomes" id="UP000290568"/>
    </source>
</evidence>
<feature type="domain" description="Lipoprotein-associated type-17" evidence="4">
    <location>
        <begin position="722"/>
        <end position="816"/>
    </location>
</feature>
<evidence type="ECO:0000256" key="2">
    <source>
        <dbReference type="SAM" id="Phobius"/>
    </source>
</evidence>
<accession>A0A449A418</accession>
<gene>
    <name evidence="5" type="ORF">NCTC10183_00779</name>
</gene>
<dbReference type="Pfam" id="PF04200">
    <property type="entry name" value="Lipoprotein_17"/>
    <property type="match status" value="6"/>
</dbReference>
<evidence type="ECO:0000259" key="4">
    <source>
        <dbReference type="Pfam" id="PF04200"/>
    </source>
</evidence>
<dbReference type="Gene3D" id="1.20.5.420">
    <property type="entry name" value="Immunoglobulin FC, subunit C"/>
    <property type="match status" value="1"/>
</dbReference>
<feature type="domain" description="Lipoprotein-associated type-17" evidence="4">
    <location>
        <begin position="639"/>
        <end position="717"/>
    </location>
</feature>
<dbReference type="Pfam" id="PF01468">
    <property type="entry name" value="GA"/>
    <property type="match status" value="3"/>
</dbReference>
<feature type="compositionally biased region" description="Polar residues" evidence="1">
    <location>
        <begin position="544"/>
        <end position="553"/>
    </location>
</feature>
<keyword evidence="2" id="KW-1133">Transmembrane helix</keyword>
<name>A0A449A418_9BACT</name>
<protein>
    <recommendedName>
        <fullName evidence="7">ECM-binding protein homolog</fullName>
    </recommendedName>
</protein>
<proteinExistence type="predicted"/>
<feature type="domain" description="Protein G-related albumin-binding (GA) module" evidence="3">
    <location>
        <begin position="1258"/>
        <end position="1290"/>
    </location>
</feature>
<feature type="domain" description="Lipoprotein-associated type-17" evidence="4">
    <location>
        <begin position="440"/>
        <end position="512"/>
    </location>
</feature>
<keyword evidence="6" id="KW-1185">Reference proteome</keyword>
<dbReference type="RefSeq" id="WP_129620598.1">
    <property type="nucleotide sequence ID" value="NZ_LR214950.1"/>
</dbReference>
<evidence type="ECO:0000313" key="5">
    <source>
        <dbReference type="EMBL" id="VEU58987.1"/>
    </source>
</evidence>
<reference evidence="5 6" key="1">
    <citation type="submission" date="2019-01" db="EMBL/GenBank/DDBJ databases">
        <authorList>
            <consortium name="Pathogen Informatics"/>
        </authorList>
    </citation>
    <scope>NUCLEOTIDE SEQUENCE [LARGE SCALE GENOMIC DNA]</scope>
    <source>
        <strain evidence="5 6">NCTC10183</strain>
    </source>
</reference>
<evidence type="ECO:0000256" key="1">
    <source>
        <dbReference type="SAM" id="MobiDB-lite"/>
    </source>
</evidence>
<dbReference type="Proteomes" id="UP000290568">
    <property type="component" value="Chromosome"/>
</dbReference>
<feature type="transmembrane region" description="Helical" evidence="2">
    <location>
        <begin position="1517"/>
        <end position="1536"/>
    </location>
</feature>
<keyword evidence="2" id="KW-0472">Membrane</keyword>
<feature type="region of interest" description="Disordered" evidence="1">
    <location>
        <begin position="532"/>
        <end position="555"/>
    </location>
</feature>
<feature type="domain" description="Lipoprotein-associated type-17" evidence="4">
    <location>
        <begin position="40"/>
        <end position="115"/>
    </location>
</feature>
<keyword evidence="2" id="KW-0812">Transmembrane</keyword>
<dbReference type="InterPro" id="IPR007326">
    <property type="entry name" value="Lipoprotein-assoc_dom"/>
</dbReference>
<feature type="domain" description="Lipoprotein-associated type-17" evidence="4">
    <location>
        <begin position="252"/>
        <end position="316"/>
    </location>
</feature>
<organism evidence="5 6">
    <name type="scientific">Mycoplasmopsis gallinacea</name>
    <dbReference type="NCBI Taxonomy" id="29556"/>
    <lineage>
        <taxon>Bacteria</taxon>
        <taxon>Bacillati</taxon>
        <taxon>Mycoplasmatota</taxon>
        <taxon>Mycoplasmoidales</taxon>
        <taxon>Metamycoplasmataceae</taxon>
        <taxon>Mycoplasmopsis</taxon>
    </lineage>
</organism>
<evidence type="ECO:0008006" key="7">
    <source>
        <dbReference type="Google" id="ProtNLM"/>
    </source>
</evidence>
<dbReference type="OrthoDB" id="398030at2"/>
<dbReference type="InterPro" id="IPR002988">
    <property type="entry name" value="GA_module"/>
</dbReference>
<feature type="domain" description="Protein G-related albumin-binding (GA) module" evidence="3">
    <location>
        <begin position="1217"/>
        <end position="1243"/>
    </location>
</feature>
<feature type="domain" description="Lipoprotein-associated type-17" evidence="4">
    <location>
        <begin position="825"/>
        <end position="902"/>
    </location>
</feature>
<dbReference type="EMBL" id="LR214950">
    <property type="protein sequence ID" value="VEU58987.1"/>
    <property type="molecule type" value="Genomic_DNA"/>
</dbReference>